<feature type="transmembrane region" description="Helical" evidence="1">
    <location>
        <begin position="24"/>
        <end position="46"/>
    </location>
</feature>
<keyword evidence="1" id="KW-0812">Transmembrane</keyword>
<accession>A0A7T6ZDM8</accession>
<name>A0A7T6ZDM8_9BACI</name>
<dbReference type="RefSeq" id="WP_200086068.1">
    <property type="nucleotide sequence ID" value="NZ_CP054706.1"/>
</dbReference>
<organism evidence="2 3">
    <name type="scientific">Salicibibacter cibi</name>
    <dbReference type="NCBI Taxonomy" id="2743001"/>
    <lineage>
        <taxon>Bacteria</taxon>
        <taxon>Bacillati</taxon>
        <taxon>Bacillota</taxon>
        <taxon>Bacilli</taxon>
        <taxon>Bacillales</taxon>
        <taxon>Bacillaceae</taxon>
        <taxon>Salicibibacter</taxon>
    </lineage>
</organism>
<evidence type="ECO:0000313" key="2">
    <source>
        <dbReference type="EMBL" id="QQK81600.1"/>
    </source>
</evidence>
<dbReference type="AlphaFoldDB" id="A0A7T6ZDM8"/>
<evidence type="ECO:0000256" key="1">
    <source>
        <dbReference type="SAM" id="Phobius"/>
    </source>
</evidence>
<sequence>MKTHPVMKSNYEELDSQVSGNVCLLYGLKKLLVFFLLILSLPIYLFKRGFYAHFYTLLDNTETARRCGFLDCIKRENQRTRIKVNITGFMGRM</sequence>
<keyword evidence="1" id="KW-0472">Membrane</keyword>
<dbReference type="EMBL" id="CP054706">
    <property type="protein sequence ID" value="QQK81600.1"/>
    <property type="molecule type" value="Genomic_DNA"/>
</dbReference>
<gene>
    <name evidence="2" type="ORF">HUG20_17895</name>
</gene>
<proteinExistence type="predicted"/>
<dbReference type="KEGG" id="scib:HUG20_17895"/>
<dbReference type="Proteomes" id="UP000595349">
    <property type="component" value="Chromosome"/>
</dbReference>
<keyword evidence="1" id="KW-1133">Transmembrane helix</keyword>
<reference evidence="2 3" key="1">
    <citation type="submission" date="2020-06" db="EMBL/GenBank/DDBJ databases">
        <title>Genomic analysis of Salicibibacter sp. NKC21-4.</title>
        <authorList>
            <person name="Oh Y.J."/>
        </authorList>
    </citation>
    <scope>NUCLEOTIDE SEQUENCE [LARGE SCALE GENOMIC DNA]</scope>
    <source>
        <strain evidence="2 3">NKC21-4</strain>
    </source>
</reference>
<evidence type="ECO:0000313" key="3">
    <source>
        <dbReference type="Proteomes" id="UP000595349"/>
    </source>
</evidence>
<keyword evidence="3" id="KW-1185">Reference proteome</keyword>
<protein>
    <submittedName>
        <fullName evidence="2">Uncharacterized protein</fullName>
    </submittedName>
</protein>